<keyword evidence="2" id="KW-0677">Repeat</keyword>
<keyword evidence="4 5" id="KW-0862">Zinc</keyword>
<dbReference type="OrthoDB" id="410307at2759"/>
<accession>A0A1S2YH81</accession>
<dbReference type="AlphaFoldDB" id="A0A1S2YH81"/>
<protein>
    <submittedName>
        <fullName evidence="9 10">mRNA decay activator protein ZFP36L2-like</fullName>
    </submittedName>
</protein>
<dbReference type="InterPro" id="IPR036855">
    <property type="entry name" value="Znf_CCCH_sf"/>
</dbReference>
<keyword evidence="1 5" id="KW-0479">Metal-binding</keyword>
<evidence type="ECO:0000256" key="1">
    <source>
        <dbReference type="ARBA" id="ARBA00022723"/>
    </source>
</evidence>
<dbReference type="Pfam" id="PF00642">
    <property type="entry name" value="zf-CCCH"/>
    <property type="match status" value="1"/>
</dbReference>
<keyword evidence="3 5" id="KW-0863">Zinc-finger</keyword>
<dbReference type="STRING" id="3827.A0A1S2YH81"/>
<dbReference type="FunFam" id="4.10.1000.10:FF:000001">
    <property type="entry name" value="zinc finger CCCH domain-containing protein 15-like"/>
    <property type="match status" value="1"/>
</dbReference>
<dbReference type="PANTHER" id="PTHR12547">
    <property type="entry name" value="CCCH ZINC FINGER/TIS11-RELATED"/>
    <property type="match status" value="1"/>
</dbReference>
<dbReference type="InterPro" id="IPR000571">
    <property type="entry name" value="Znf_CCCH"/>
</dbReference>
<dbReference type="RefSeq" id="XP_004504769.1">
    <property type="nucleotide sequence ID" value="XM_004504712.3"/>
</dbReference>
<evidence type="ECO:0000256" key="2">
    <source>
        <dbReference type="ARBA" id="ARBA00022737"/>
    </source>
</evidence>
<evidence type="ECO:0000256" key="3">
    <source>
        <dbReference type="ARBA" id="ARBA00022771"/>
    </source>
</evidence>
<feature type="region of interest" description="Disordered" evidence="6">
    <location>
        <begin position="152"/>
        <end position="181"/>
    </location>
</feature>
<evidence type="ECO:0000256" key="4">
    <source>
        <dbReference type="ARBA" id="ARBA00022833"/>
    </source>
</evidence>
<dbReference type="RefSeq" id="XP_004504770.1">
    <property type="nucleotide sequence ID" value="XM_004504713.3"/>
</dbReference>
<dbReference type="InterPro" id="IPR045877">
    <property type="entry name" value="ZFP36-like"/>
</dbReference>
<evidence type="ECO:0000313" key="8">
    <source>
        <dbReference type="Proteomes" id="UP000087171"/>
    </source>
</evidence>
<feature type="compositionally biased region" description="Low complexity" evidence="6">
    <location>
        <begin position="162"/>
        <end position="181"/>
    </location>
</feature>
<evidence type="ECO:0000256" key="6">
    <source>
        <dbReference type="SAM" id="MobiDB-lite"/>
    </source>
</evidence>
<sequence length="337" mass="36797">MENAMMNNGNMKVSKVRRTLNENVSPLQVELDDKRGRYLQSTTMSPGFQPYAENIDTGSPLARYFFAGSPISGKSSESFTSPIFGSSKYRSARMQQYCATSSGNSSFGSRGRLSLSPLSSIENMEIKPLMSPPMYGTPVKVDEEVIVMDDIQVRPMSGGKNGRSSSSSSSRGSGSSSSSSKSVYKTDICRAWEESGNCRYNSKCQFAHGREELHPSRLMKSKSEAQTSKLSIRLGQGTYGPNSRVVHEHPAVTESECALTGLITSQPASPEPYRSTHANSNIINDWSPLDDGIDVVLPNGSDKVPSREEVDAYIFGLLNEPTTKRRLPVFVAICEGQ</sequence>
<dbReference type="eggNOG" id="KOG1677">
    <property type="taxonomic scope" value="Eukaryota"/>
</dbReference>
<proteinExistence type="predicted"/>
<dbReference type="Gene3D" id="4.10.1000.10">
    <property type="entry name" value="Zinc finger, CCCH-type"/>
    <property type="match status" value="1"/>
</dbReference>
<reference evidence="8" key="1">
    <citation type="journal article" date="2013" name="Nat. Biotechnol.">
        <title>Draft genome sequence of chickpea (Cicer arietinum) provides a resource for trait improvement.</title>
        <authorList>
            <person name="Varshney R.K."/>
            <person name="Song C."/>
            <person name="Saxena R.K."/>
            <person name="Azam S."/>
            <person name="Yu S."/>
            <person name="Sharpe A.G."/>
            <person name="Cannon S."/>
            <person name="Baek J."/>
            <person name="Rosen B.D."/>
            <person name="Tar'an B."/>
            <person name="Millan T."/>
            <person name="Zhang X."/>
            <person name="Ramsay L.D."/>
            <person name="Iwata A."/>
            <person name="Wang Y."/>
            <person name="Nelson W."/>
            <person name="Farmer A.D."/>
            <person name="Gaur P.M."/>
            <person name="Soderlund C."/>
            <person name="Penmetsa R.V."/>
            <person name="Xu C."/>
            <person name="Bharti A.K."/>
            <person name="He W."/>
            <person name="Winter P."/>
            <person name="Zhao S."/>
            <person name="Hane J.K."/>
            <person name="Carrasquilla-Garcia N."/>
            <person name="Condie J.A."/>
            <person name="Upadhyaya H.D."/>
            <person name="Luo M.C."/>
            <person name="Thudi M."/>
            <person name="Gowda C.L."/>
            <person name="Singh N.P."/>
            <person name="Lichtenzveig J."/>
            <person name="Gali K.K."/>
            <person name="Rubio J."/>
            <person name="Nadarajan N."/>
            <person name="Dolezel J."/>
            <person name="Bansal K.C."/>
            <person name="Xu X."/>
            <person name="Edwards D."/>
            <person name="Zhang G."/>
            <person name="Kahl G."/>
            <person name="Gil J."/>
            <person name="Singh K.B."/>
            <person name="Datta S.K."/>
            <person name="Jackson S.A."/>
            <person name="Wang J."/>
            <person name="Cook D.R."/>
        </authorList>
    </citation>
    <scope>NUCLEOTIDE SEQUENCE [LARGE SCALE GENOMIC DNA]</scope>
    <source>
        <strain evidence="8">cv. CDC Frontier</strain>
    </source>
</reference>
<evidence type="ECO:0000313" key="9">
    <source>
        <dbReference type="RefSeq" id="XP_004504769.1"/>
    </source>
</evidence>
<name>A0A1S2YH81_CICAR</name>
<reference evidence="9 10" key="2">
    <citation type="submission" date="2025-04" db="UniProtKB">
        <authorList>
            <consortium name="RefSeq"/>
        </authorList>
    </citation>
    <scope>IDENTIFICATION</scope>
    <source>
        <tissue evidence="9 10">Etiolated seedlings</tissue>
    </source>
</reference>
<dbReference type="PANTHER" id="PTHR12547:SF18">
    <property type="entry name" value="PROTEIN TIS11"/>
    <property type="match status" value="1"/>
</dbReference>
<dbReference type="GO" id="GO:0003729">
    <property type="term" value="F:mRNA binding"/>
    <property type="evidence" value="ECO:0007669"/>
    <property type="project" value="InterPro"/>
</dbReference>
<evidence type="ECO:0000259" key="7">
    <source>
        <dbReference type="PROSITE" id="PS50103"/>
    </source>
</evidence>
<dbReference type="SUPFAM" id="SSF90229">
    <property type="entry name" value="CCCH zinc finger"/>
    <property type="match status" value="1"/>
</dbReference>
<dbReference type="KEGG" id="cam:101488659"/>
<keyword evidence="8" id="KW-1185">Reference proteome</keyword>
<dbReference type="Proteomes" id="UP000087171">
    <property type="component" value="Chromosome Ca6"/>
</dbReference>
<gene>
    <name evidence="9 10" type="primary">LOC101488659</name>
</gene>
<dbReference type="SMART" id="SM00356">
    <property type="entry name" value="ZnF_C3H1"/>
    <property type="match status" value="1"/>
</dbReference>
<evidence type="ECO:0000256" key="5">
    <source>
        <dbReference type="PROSITE-ProRule" id="PRU00723"/>
    </source>
</evidence>
<evidence type="ECO:0000313" key="10">
    <source>
        <dbReference type="RefSeq" id="XP_004504770.1"/>
    </source>
</evidence>
<dbReference type="PaxDb" id="3827-XP_004504769.1"/>
<dbReference type="GO" id="GO:0008270">
    <property type="term" value="F:zinc ion binding"/>
    <property type="evidence" value="ECO:0007669"/>
    <property type="project" value="UniProtKB-KW"/>
</dbReference>
<organism evidence="8 9">
    <name type="scientific">Cicer arietinum</name>
    <name type="common">Chickpea</name>
    <name type="synonym">Garbanzo</name>
    <dbReference type="NCBI Taxonomy" id="3827"/>
    <lineage>
        <taxon>Eukaryota</taxon>
        <taxon>Viridiplantae</taxon>
        <taxon>Streptophyta</taxon>
        <taxon>Embryophyta</taxon>
        <taxon>Tracheophyta</taxon>
        <taxon>Spermatophyta</taxon>
        <taxon>Magnoliopsida</taxon>
        <taxon>eudicotyledons</taxon>
        <taxon>Gunneridae</taxon>
        <taxon>Pentapetalae</taxon>
        <taxon>rosids</taxon>
        <taxon>fabids</taxon>
        <taxon>Fabales</taxon>
        <taxon>Fabaceae</taxon>
        <taxon>Papilionoideae</taxon>
        <taxon>50 kb inversion clade</taxon>
        <taxon>NPAAA clade</taxon>
        <taxon>Hologalegina</taxon>
        <taxon>IRL clade</taxon>
        <taxon>Cicereae</taxon>
        <taxon>Cicer</taxon>
    </lineage>
</organism>
<feature type="domain" description="C3H1-type" evidence="7">
    <location>
        <begin position="184"/>
        <end position="211"/>
    </location>
</feature>
<feature type="zinc finger region" description="C3H1-type" evidence="5">
    <location>
        <begin position="184"/>
        <end position="211"/>
    </location>
</feature>
<dbReference type="GeneID" id="101488659"/>
<dbReference type="PROSITE" id="PS50103">
    <property type="entry name" value="ZF_C3H1"/>
    <property type="match status" value="1"/>
</dbReference>